<evidence type="ECO:0000256" key="2">
    <source>
        <dbReference type="ARBA" id="ARBA00022617"/>
    </source>
</evidence>
<dbReference type="EMBL" id="JACBZP010000001">
    <property type="protein sequence ID" value="NYI68934.1"/>
    <property type="molecule type" value="Genomic_DNA"/>
</dbReference>
<dbReference type="Proteomes" id="UP000539111">
    <property type="component" value="Unassembled WGS sequence"/>
</dbReference>
<keyword evidence="8" id="KW-1185">Reference proteome</keyword>
<keyword evidence="3" id="KW-0479">Metal-binding</keyword>
<dbReference type="Gene3D" id="1.10.490.10">
    <property type="entry name" value="Globins"/>
    <property type="match status" value="1"/>
</dbReference>
<keyword evidence="4" id="KW-0408">Iron</keyword>
<dbReference type="GO" id="GO:0019825">
    <property type="term" value="F:oxygen binding"/>
    <property type="evidence" value="ECO:0007669"/>
    <property type="project" value="InterPro"/>
</dbReference>
<evidence type="ECO:0000256" key="4">
    <source>
        <dbReference type="ARBA" id="ARBA00023004"/>
    </source>
</evidence>
<dbReference type="CDD" id="cd14771">
    <property type="entry name" value="TrHb2_Mt-trHbO-like_O"/>
    <property type="match status" value="1"/>
</dbReference>
<dbReference type="GO" id="GO:0046872">
    <property type="term" value="F:metal ion binding"/>
    <property type="evidence" value="ECO:0007669"/>
    <property type="project" value="UniProtKB-KW"/>
</dbReference>
<organism evidence="7 8">
    <name type="scientific">Spelaeicoccus albus</name>
    <dbReference type="NCBI Taxonomy" id="1280376"/>
    <lineage>
        <taxon>Bacteria</taxon>
        <taxon>Bacillati</taxon>
        <taxon>Actinomycetota</taxon>
        <taxon>Actinomycetes</taxon>
        <taxon>Micrococcales</taxon>
        <taxon>Brevibacteriaceae</taxon>
        <taxon>Spelaeicoccus</taxon>
    </lineage>
</organism>
<evidence type="ECO:0000313" key="8">
    <source>
        <dbReference type="Proteomes" id="UP000539111"/>
    </source>
</evidence>
<evidence type="ECO:0000256" key="6">
    <source>
        <dbReference type="PIRSR" id="PIRSR601486-1"/>
    </source>
</evidence>
<dbReference type="PANTHER" id="PTHR47366:SF1">
    <property type="entry name" value="TWO-ON-TWO HEMOGLOBIN-3"/>
    <property type="match status" value="1"/>
</dbReference>
<dbReference type="InterPro" id="IPR012292">
    <property type="entry name" value="Globin/Proto"/>
</dbReference>
<dbReference type="Pfam" id="PF01152">
    <property type="entry name" value="Bac_globin"/>
    <property type="match status" value="1"/>
</dbReference>
<proteinExistence type="inferred from homology"/>
<comment type="caution">
    <text evidence="7">The sequence shown here is derived from an EMBL/GenBank/DDBJ whole genome shotgun (WGS) entry which is preliminary data.</text>
</comment>
<accession>A0A7Z0D512</accession>
<keyword evidence="1" id="KW-0813">Transport</keyword>
<dbReference type="SUPFAM" id="SSF46458">
    <property type="entry name" value="Globin-like"/>
    <property type="match status" value="1"/>
</dbReference>
<sequence length="144" mass="16380">MSESVPQSGASFYESVGGHETFVKLIDVFYDGIAHDPELRPMYPEPELDGAKHRLMTFLEQYWGGPTTYGQERGHPRLRMRHVPYAVTPRARDLWLRHMRTALDAVALPPMYDQAFWDYLERAAHAMVNAPDPQGGTSLPIRPA</sequence>
<evidence type="ECO:0000256" key="1">
    <source>
        <dbReference type="ARBA" id="ARBA00022448"/>
    </source>
</evidence>
<protein>
    <submittedName>
        <fullName evidence="7">Hemoglobin</fullName>
    </submittedName>
</protein>
<feature type="binding site" description="distal binding residue" evidence="6">
    <location>
        <position position="125"/>
    </location>
    <ligand>
        <name>heme</name>
        <dbReference type="ChEBI" id="CHEBI:30413"/>
    </ligand>
    <ligandPart>
        <name>Fe</name>
        <dbReference type="ChEBI" id="CHEBI:18248"/>
    </ligandPart>
</feature>
<dbReference type="InterPro" id="IPR001486">
    <property type="entry name" value="Hemoglobin_trunc"/>
</dbReference>
<dbReference type="GO" id="GO:0020037">
    <property type="term" value="F:heme binding"/>
    <property type="evidence" value="ECO:0007669"/>
    <property type="project" value="InterPro"/>
</dbReference>
<gene>
    <name evidence="7" type="ORF">BJY26_003240</name>
</gene>
<dbReference type="GO" id="GO:0005344">
    <property type="term" value="F:oxygen carrier activity"/>
    <property type="evidence" value="ECO:0007669"/>
    <property type="project" value="InterPro"/>
</dbReference>
<dbReference type="PANTHER" id="PTHR47366">
    <property type="entry name" value="TWO-ON-TWO HEMOGLOBIN-3"/>
    <property type="match status" value="1"/>
</dbReference>
<comment type="similarity">
    <text evidence="5">Belongs to the truncated hemoglobin family. Group II subfamily.</text>
</comment>
<reference evidence="7 8" key="1">
    <citation type="submission" date="2020-07" db="EMBL/GenBank/DDBJ databases">
        <title>Sequencing the genomes of 1000 actinobacteria strains.</title>
        <authorList>
            <person name="Klenk H.-P."/>
        </authorList>
    </citation>
    <scope>NUCLEOTIDE SEQUENCE [LARGE SCALE GENOMIC DNA]</scope>
    <source>
        <strain evidence="7 8">DSM 26341</strain>
    </source>
</reference>
<dbReference type="InterPro" id="IPR009050">
    <property type="entry name" value="Globin-like_sf"/>
</dbReference>
<name>A0A7Z0D512_9MICO</name>
<keyword evidence="2 6" id="KW-0349">Heme</keyword>
<dbReference type="InterPro" id="IPR044203">
    <property type="entry name" value="GlbO/GLB3-like"/>
</dbReference>
<dbReference type="AlphaFoldDB" id="A0A7Z0D512"/>
<evidence type="ECO:0000313" key="7">
    <source>
        <dbReference type="EMBL" id="NYI68934.1"/>
    </source>
</evidence>
<evidence type="ECO:0000256" key="5">
    <source>
        <dbReference type="ARBA" id="ARBA00034496"/>
    </source>
</evidence>
<evidence type="ECO:0000256" key="3">
    <source>
        <dbReference type="ARBA" id="ARBA00022723"/>
    </source>
</evidence>
<dbReference type="RefSeq" id="WP_179429205.1">
    <property type="nucleotide sequence ID" value="NZ_JACBZP010000001.1"/>
</dbReference>